<feature type="transmembrane region" description="Helical" evidence="1">
    <location>
        <begin position="158"/>
        <end position="180"/>
    </location>
</feature>
<keyword evidence="1" id="KW-0812">Transmembrane</keyword>
<evidence type="ECO:0000256" key="1">
    <source>
        <dbReference type="SAM" id="Phobius"/>
    </source>
</evidence>
<feature type="transmembrane region" description="Helical" evidence="1">
    <location>
        <begin position="200"/>
        <end position="222"/>
    </location>
</feature>
<dbReference type="EMBL" id="JBBXMP010000006">
    <property type="protein sequence ID" value="KAL0070444.1"/>
    <property type="molecule type" value="Genomic_DNA"/>
</dbReference>
<evidence type="ECO:0008006" key="4">
    <source>
        <dbReference type="Google" id="ProtNLM"/>
    </source>
</evidence>
<keyword evidence="3" id="KW-1185">Reference proteome</keyword>
<name>A0ABR3AAT4_9AGAR</name>
<comment type="caution">
    <text evidence="2">The sequence shown here is derived from an EMBL/GenBank/DDBJ whole genome shotgun (WGS) entry which is preliminary data.</text>
</comment>
<feature type="transmembrane region" description="Helical" evidence="1">
    <location>
        <begin position="116"/>
        <end position="138"/>
    </location>
</feature>
<gene>
    <name evidence="2" type="ORF">AAF712_002275</name>
</gene>
<reference evidence="2 3" key="1">
    <citation type="submission" date="2024-05" db="EMBL/GenBank/DDBJ databases">
        <title>A draft genome resource for the thread blight pathogen Marasmius tenuissimus strain MS-2.</title>
        <authorList>
            <person name="Yulfo-Soto G.E."/>
            <person name="Baruah I.K."/>
            <person name="Amoako-Attah I."/>
            <person name="Bukari Y."/>
            <person name="Meinhardt L.W."/>
            <person name="Bailey B.A."/>
            <person name="Cohen S.P."/>
        </authorList>
    </citation>
    <scope>NUCLEOTIDE SEQUENCE [LARGE SCALE GENOMIC DNA]</scope>
    <source>
        <strain evidence="2 3">MS-2</strain>
    </source>
</reference>
<proteinExistence type="predicted"/>
<protein>
    <recommendedName>
        <fullName evidence="4">Integral membrane protein</fullName>
    </recommendedName>
</protein>
<feature type="transmembrane region" description="Helical" evidence="1">
    <location>
        <begin position="12"/>
        <end position="34"/>
    </location>
</feature>
<evidence type="ECO:0000313" key="3">
    <source>
        <dbReference type="Proteomes" id="UP001437256"/>
    </source>
</evidence>
<evidence type="ECO:0000313" key="2">
    <source>
        <dbReference type="EMBL" id="KAL0070444.1"/>
    </source>
</evidence>
<keyword evidence="1" id="KW-1133">Transmembrane helix</keyword>
<feature type="transmembrane region" description="Helical" evidence="1">
    <location>
        <begin position="228"/>
        <end position="249"/>
    </location>
</feature>
<feature type="transmembrane region" description="Helical" evidence="1">
    <location>
        <begin position="46"/>
        <end position="65"/>
    </location>
</feature>
<dbReference type="Proteomes" id="UP001437256">
    <property type="component" value="Unassembled WGS sequence"/>
</dbReference>
<feature type="transmembrane region" description="Helical" evidence="1">
    <location>
        <begin position="85"/>
        <end position="104"/>
    </location>
</feature>
<keyword evidence="1" id="KW-0472">Membrane</keyword>
<organism evidence="2 3">
    <name type="scientific">Marasmius tenuissimus</name>
    <dbReference type="NCBI Taxonomy" id="585030"/>
    <lineage>
        <taxon>Eukaryota</taxon>
        <taxon>Fungi</taxon>
        <taxon>Dikarya</taxon>
        <taxon>Basidiomycota</taxon>
        <taxon>Agaricomycotina</taxon>
        <taxon>Agaricomycetes</taxon>
        <taxon>Agaricomycetidae</taxon>
        <taxon>Agaricales</taxon>
        <taxon>Marasmiineae</taxon>
        <taxon>Marasmiaceae</taxon>
        <taxon>Marasmius</taxon>
    </lineage>
</organism>
<sequence length="315" mass="34372">MALQFTKAALIGSFLECMAYGIYFVVFLQALQILHKKLVLTAVNHAYLLATALILWVLATVRVMLNVTVTVSALTTKETIVPNAAAISTALWISHTIVADIFIVYRVYAFWSHRPLVLVVPFLLAIADAVSGVLLMTQTPKMKTYSTPTRGSIVPHAMAFYSFTFALNILCTGLIASRIFVSELQNGKSSSLKLRKIAEIVIESAAIYSACLIPLLVCVLGSAETYNIQWLFIRPLPSIVGLTFSLIIIRIGSGACERASTACESDASRSIGFARPQQTTRADDIHLDVMTLHSKIDPSDVEAQSQNGSDTKRDT</sequence>
<accession>A0ABR3AAT4</accession>